<reference evidence="10 11" key="1">
    <citation type="journal article" date="2013" name="PLoS Genet.">
        <title>Distinctive expansion of potential virulence genes in the genome of the oomycete fish pathogen Saprolegnia parasitica.</title>
        <authorList>
            <person name="Jiang R.H."/>
            <person name="de Bruijn I."/>
            <person name="Haas B.J."/>
            <person name="Belmonte R."/>
            <person name="Lobach L."/>
            <person name="Christie J."/>
            <person name="van den Ackerveken G."/>
            <person name="Bottin A."/>
            <person name="Bulone V."/>
            <person name="Diaz-Moreno S.M."/>
            <person name="Dumas B."/>
            <person name="Fan L."/>
            <person name="Gaulin E."/>
            <person name="Govers F."/>
            <person name="Grenville-Briggs L.J."/>
            <person name="Horner N.R."/>
            <person name="Levin J.Z."/>
            <person name="Mammella M."/>
            <person name="Meijer H.J."/>
            <person name="Morris P."/>
            <person name="Nusbaum C."/>
            <person name="Oome S."/>
            <person name="Phillips A.J."/>
            <person name="van Rooyen D."/>
            <person name="Rzeszutek E."/>
            <person name="Saraiva M."/>
            <person name="Secombes C.J."/>
            <person name="Seidl M.F."/>
            <person name="Snel B."/>
            <person name="Stassen J.H."/>
            <person name="Sykes S."/>
            <person name="Tripathy S."/>
            <person name="van den Berg H."/>
            <person name="Vega-Arreguin J.C."/>
            <person name="Wawra S."/>
            <person name="Young S.K."/>
            <person name="Zeng Q."/>
            <person name="Dieguez-Uribeondo J."/>
            <person name="Russ C."/>
            <person name="Tyler B.M."/>
            <person name="van West P."/>
        </authorList>
    </citation>
    <scope>NUCLEOTIDE SEQUENCE [LARGE SCALE GENOMIC DNA]</scope>
    <source>
        <strain evidence="10 11">CBS 223.65</strain>
    </source>
</reference>
<keyword evidence="2 6" id="KW-0863">Zinc-finger</keyword>
<evidence type="ECO:0000256" key="6">
    <source>
        <dbReference type="PROSITE-ProRule" id="PRU00228"/>
    </source>
</evidence>
<proteinExistence type="predicted"/>
<evidence type="ECO:0000256" key="4">
    <source>
        <dbReference type="ARBA" id="ARBA00022833"/>
    </source>
</evidence>
<dbReference type="Proteomes" id="UP000030745">
    <property type="component" value="Unassembled WGS sequence"/>
</dbReference>
<keyword evidence="4" id="KW-0862">Zinc</keyword>
<dbReference type="SMART" id="SM00119">
    <property type="entry name" value="HECTc"/>
    <property type="match status" value="1"/>
</dbReference>
<name>A0A067D816_SAPPC</name>
<dbReference type="PROSITE" id="PS50199">
    <property type="entry name" value="ZF_RANBP2_2"/>
    <property type="match status" value="1"/>
</dbReference>
<dbReference type="PANTHER" id="PTHR46435">
    <property type="entry name" value="E3 UBIQUITIN-PROTEIN LIGASE HECTD4-RELATED"/>
    <property type="match status" value="1"/>
</dbReference>
<dbReference type="Pfam" id="PF00632">
    <property type="entry name" value="HECT"/>
    <property type="match status" value="1"/>
</dbReference>
<feature type="active site" description="Glycyl thioester intermediate" evidence="5">
    <location>
        <position position="2992"/>
    </location>
</feature>
<dbReference type="Gene3D" id="3.30.60.90">
    <property type="match status" value="1"/>
</dbReference>
<dbReference type="PROSITE" id="PS50135">
    <property type="entry name" value="ZF_ZZ_2"/>
    <property type="match status" value="1"/>
</dbReference>
<keyword evidence="11" id="KW-1185">Reference proteome</keyword>
<dbReference type="Gene3D" id="3.30.2160.10">
    <property type="entry name" value="Hect, E3 ligase catalytic domain"/>
    <property type="match status" value="1"/>
</dbReference>
<dbReference type="VEuPathDB" id="FungiDB:SPRG_00857"/>
<feature type="domain" description="RanBP2-type" evidence="8">
    <location>
        <begin position="2369"/>
        <end position="2399"/>
    </location>
</feature>
<dbReference type="STRING" id="695850.A0A067D816"/>
<keyword evidence="1" id="KW-0479">Metal-binding</keyword>
<evidence type="ECO:0000313" key="11">
    <source>
        <dbReference type="Proteomes" id="UP000030745"/>
    </source>
</evidence>
<dbReference type="InterPro" id="IPR043145">
    <property type="entry name" value="Znf_ZZ_sf"/>
</dbReference>
<dbReference type="PROSITE" id="PS01358">
    <property type="entry name" value="ZF_RANBP2_1"/>
    <property type="match status" value="1"/>
</dbReference>
<evidence type="ECO:0000256" key="2">
    <source>
        <dbReference type="ARBA" id="ARBA00022771"/>
    </source>
</evidence>
<dbReference type="InterPro" id="IPR000433">
    <property type="entry name" value="Znf_ZZ"/>
</dbReference>
<dbReference type="GO" id="GO:0004842">
    <property type="term" value="F:ubiquitin-protein transferase activity"/>
    <property type="evidence" value="ECO:0007669"/>
    <property type="project" value="InterPro"/>
</dbReference>
<dbReference type="PROSITE" id="PS01357">
    <property type="entry name" value="ZF_ZZ_1"/>
    <property type="match status" value="1"/>
</dbReference>
<dbReference type="InterPro" id="IPR000569">
    <property type="entry name" value="HECT_dom"/>
</dbReference>
<dbReference type="SMART" id="SM00291">
    <property type="entry name" value="ZnF_ZZ"/>
    <property type="match status" value="2"/>
</dbReference>
<dbReference type="SUPFAM" id="SSF56204">
    <property type="entry name" value="Hect, E3 ligase catalytic domain"/>
    <property type="match status" value="1"/>
</dbReference>
<dbReference type="SUPFAM" id="SSF57850">
    <property type="entry name" value="RING/U-box"/>
    <property type="match status" value="1"/>
</dbReference>
<dbReference type="Pfam" id="PF00569">
    <property type="entry name" value="ZZ"/>
    <property type="match status" value="1"/>
</dbReference>
<dbReference type="SMART" id="SM00547">
    <property type="entry name" value="ZnF_RBZ"/>
    <property type="match status" value="2"/>
</dbReference>
<dbReference type="GO" id="GO:0008270">
    <property type="term" value="F:zinc ion binding"/>
    <property type="evidence" value="ECO:0007669"/>
    <property type="project" value="UniProtKB-KW"/>
</dbReference>
<gene>
    <name evidence="10" type="ORF">SPRG_00857</name>
</gene>
<evidence type="ECO:0000256" key="5">
    <source>
        <dbReference type="PROSITE-ProRule" id="PRU00104"/>
    </source>
</evidence>
<evidence type="ECO:0000259" key="9">
    <source>
        <dbReference type="PROSITE" id="PS50237"/>
    </source>
</evidence>
<evidence type="ECO:0000259" key="7">
    <source>
        <dbReference type="PROSITE" id="PS50135"/>
    </source>
</evidence>
<dbReference type="Gene3D" id="3.30.2410.10">
    <property type="entry name" value="Hect, E3 ligase catalytic domain"/>
    <property type="match status" value="1"/>
</dbReference>
<dbReference type="OMA" id="FISACED"/>
<dbReference type="PANTHER" id="PTHR46435:SF1">
    <property type="entry name" value="E3 UBIQUITIN-PROTEIN LIGASE HECTD4-RELATED"/>
    <property type="match status" value="1"/>
</dbReference>
<dbReference type="Gene3D" id="3.90.1750.10">
    <property type="entry name" value="Hect, E3 ligase catalytic domains"/>
    <property type="match status" value="1"/>
</dbReference>
<dbReference type="GeneID" id="24123484"/>
<organism evidence="10 11">
    <name type="scientific">Saprolegnia parasitica (strain CBS 223.65)</name>
    <dbReference type="NCBI Taxonomy" id="695850"/>
    <lineage>
        <taxon>Eukaryota</taxon>
        <taxon>Sar</taxon>
        <taxon>Stramenopiles</taxon>
        <taxon>Oomycota</taxon>
        <taxon>Saprolegniomycetes</taxon>
        <taxon>Saprolegniales</taxon>
        <taxon>Saprolegniaceae</taxon>
        <taxon>Saprolegnia</taxon>
    </lineage>
</organism>
<protein>
    <recommendedName>
        <fullName evidence="12">ZZ-type domain-containing protein</fullName>
    </recommendedName>
</protein>
<evidence type="ECO:0008006" key="12">
    <source>
        <dbReference type="Google" id="ProtNLM"/>
    </source>
</evidence>
<sequence>MCDGGTEGCCGQSIPRFRCMDGCDYDLCRHCLTSTLVLEGPPLLDVDDMLPFALEDDTFFAVDAVGDRDRLVHELEAAWQGCFSTIECKIALVKHEYDLTAAHEWLQSSGESYLREPRVISMVRSFSLDSAVAALDPVVLLAGSFYTTGTQLGIVLPGGLCGDNGKKRLLGRRASHRQGDAVLLFALSDGAALGDLTPVSDIAAGSPMAYDRARDRLLAYSTSSHALMEYMNMEHVAPELAAPTTFETGRDVGCAVLSHLTRIMGIRTVVPPMQHARATLELHVQILSANPTTSKAKRRQLKKLLARFGGMPADAAAGYMVPFVLDKTPIAGLGTYLCLAVDAQCDGALINAWLYLLVGTLEEHMPANVPLDDVHLPHLEALLLAIVRGNTTCDAFDSETTQTRVRLAQRALLWGLVHGLFFQTPDALQSLVGSLATSVHLDATYWSFMALTPLGRPVDAFATPNDAIVSFLGSIFRTVAASTRLLARLFQSASMDWLLQILALDRREAEHIVRSTMPSMSPAQRVLFSTLAWALHANDAPRGILSALLDHCLCHLKQHGLADLDSSIVGTLLPLLLASISLTKARELFPALQALLIALDSATADDAACQAAELAFRAAQRSGFFSYVDTVESSHPYGVGIPTFRKTVSAPGASALRWRFDAHSKTISSSDFVLVTPNAHVALDRVRADDALDGVFASGHSARWPALSVGGDCASVFLCAATHPRDHLGQEKQRYGFKATVDAYYELGLPSALALQHAVAHLCSLVAFSGLRSETVALPSVLLEALGPLRASHGQYAWLLTQEAAGGLASLQSRFGPISLKPQSEWHAMVLACLALLVNATDCERTMRRAIGRLASFQRWVLRQSQLENEWQAWLESPLSRDDFLERLGGNDTLLNELCVLQSCRTRTPAALFEHLEEAKAAGVVPLVPLVERVRARALALLQLPVYDASGEDMVLDDAALDAILALLQFPSDAINVADAKVAHEALAARRRDSLGVIERLLTSVQSPSTQRFFTGRLATALATSRESMLSGCELGSAESRAAVLEQWQRLQRVLLTKIGAPSTPFADKVLMCTDLVLLATPSLRRVLLDVLAETPMSADATSDAMWPAAAPVELERVAFIKQLRDVQWLALRHVFVTGASIEDCEALVTGTADAGRVLGILEALTLTDKSPPPSWLVPALLEHLVSSQSAPRVQMTACRILKHLCVVPPPAVVRRLLQLLGRRLASASDESTLVDTTFGVVLYWNNDSSDALVELVGALHDKIQPPRVASWDVIVDVDSTAKQEELMKDASIVHRNVRCDGCNQSPVVGYRFKCSICPNYDLCAGCYLAKTHDVDHAFLRFADVAGAGDLLPPRASTAAVALVPDMALVGTHVWKASALLSELMRKGHVVLVANVSVSEADALLDAIQTLSTTFLAGRAPQSQLDAWQTLDATDAFVLNRAAPPPVVLDSCKYALEMASEIVALARPWATHATVKDVVLQSLRPIARLLRDPKLGPSYFEAIGALALLGGMDEPVRVGGYVTLHDARGCLQHVGVDTATVAFGSRVETNVPLASLVVVPEVPLNQPMADVLEDAIGALASAAQDVVSVVRGDDALGHELAQRTLHAISALLPFWPSVLDNQAIAAYGSMPHALLQLAQPSSQRTEFVNEHLAAAHRLAWTFDRGLHHVVALGPCRKRASIPLALTDETRLQEDDGDERPMYWYNVYAYADVADVLPVHPGRNKLLDYWERYVIPAIQKYVRGSFKSYEMDYFFAQLREPLREGNMAAARQIAHTLCDGHVPPGCVFPDTETDWKALQMDDLVVGGRYIVQSLSDPLVPAMAWCLGQTGSLCTIEATKKLALLQLYNPSAGQLEHYWFHVSQLQAGDGSEPSRSLLTPAVSTRFVAALQVSIAAVARRAVWTIVSQSPEYVSWATLGQGFPLATLLDVAATDLPAWTAPPRDHPLQKVLLLQHASLSATVKPVGSKKVATPPTPTPTDLITHLTASLSASLEVSRVGSFLVTSSSPPEPLVCLSLPGASYLLLTFFVHPVLMDLPAGASLQVYYDAECTRVVRVYYGGRRGLTNLPPLVVQGNTCYLRTQAAEYARYKLRVDGLSKAFGLATWLGRVLQQLPSVPPMPLVSCWASFLSAMQVPPLLEQVAFRSLVPWMSPTTTVASSLVKQWLAQYEVAYAKESTNAMFSTYTQQLTELLSTLPHTSSVPVLSKFARVAAFAASLASDGPGRVPTAEVRALAEKLQRVDLCTSRLLLLQKLPRTRDLEQLIAAVTKWLTHIALQECCGEADDPSMYSATETVRFGILARVLYCPVDANGFTKGYCVLDVGRDDIVPKLQQCILKQPLVFEGDPTEEDAALMAYLAETTGAPAPTPEAAPASTMWVCPVCTCDNCDDSAACIACESPRAVPPSSSSPAPVEETIDGWTCPACTFLNAWDNTHCCVCDMACDQVRPAAMEPSSEPIATSDVEVPAAACHFVSALRFQDSYDAGDDRDPRMADFLAHVLAERGATPASARQIYESMRASGLDLEGNCSHTTSIEKAVAAQSKWTLAMDVQLLELAMTQCRRLGLLTLCELSPSHLCSAAELKVSLWELRLRFALLQEWNWLLLETLPLIDLKGPVLAKRICAARKLLFPHVKIKLSAIVHDNTSTSETQSKRPTVVLDRLKWKQHPELISLFESTRHQLEKVPATALRAKRPLGASDPFIAFGVTFAGEHVVGDGGPYRQLFSDMSYECIRLGLFEPTPNGRMQTGELRDCVLPVPAKTSTMALSQYEFVGVLMGCCLRTGVHLPLRVAPLIWKLFVHETPTLHDLKLVDVAVYELLTSPPLLDQGLTMTTTLSDGSSVDLVPQGASVAVTAANWADFVALATQARLYECQAQVDAMLKGVSKIVPLTLISLYTWVELRQHICGSQNIDVALLKRHTKYAGGMTCETHAHLEFFWTALLGFSEADKRRFINFAWGQESLPSDDAEFDRTHTRLLIKPPPTSSAPQDSLLPKADTCFFNLELPAYSSLEIMTVRLQTAIQLCTSMDADEQTGGAMDVYYEDEDE</sequence>
<evidence type="ECO:0000256" key="1">
    <source>
        <dbReference type="ARBA" id="ARBA00022723"/>
    </source>
</evidence>
<dbReference type="PROSITE" id="PS50237">
    <property type="entry name" value="HECT"/>
    <property type="match status" value="1"/>
</dbReference>
<feature type="domain" description="ZZ-type" evidence="7">
    <location>
        <begin position="1295"/>
        <end position="1347"/>
    </location>
</feature>
<dbReference type="KEGG" id="spar:SPRG_00857"/>
<dbReference type="InterPro" id="IPR001876">
    <property type="entry name" value="Znf_RanBP2"/>
</dbReference>
<dbReference type="InterPro" id="IPR043366">
    <property type="entry name" value="HECTD4"/>
</dbReference>
<evidence type="ECO:0000313" key="10">
    <source>
        <dbReference type="EMBL" id="KDO34796.1"/>
    </source>
</evidence>
<evidence type="ECO:0000256" key="3">
    <source>
        <dbReference type="ARBA" id="ARBA00022786"/>
    </source>
</evidence>
<feature type="domain" description="HECT" evidence="9">
    <location>
        <begin position="2701"/>
        <end position="3016"/>
    </location>
</feature>
<dbReference type="InterPro" id="IPR035983">
    <property type="entry name" value="Hect_E3_ubiquitin_ligase"/>
</dbReference>
<accession>A0A067D816</accession>
<keyword evidence="3 5" id="KW-0833">Ubl conjugation pathway</keyword>
<dbReference type="RefSeq" id="XP_012194463.1">
    <property type="nucleotide sequence ID" value="XM_012339073.1"/>
</dbReference>
<evidence type="ECO:0000259" key="8">
    <source>
        <dbReference type="PROSITE" id="PS50199"/>
    </source>
</evidence>
<dbReference type="OrthoDB" id="239701at2759"/>
<dbReference type="EMBL" id="KK583190">
    <property type="protein sequence ID" value="KDO34796.1"/>
    <property type="molecule type" value="Genomic_DNA"/>
</dbReference>